<dbReference type="KEGG" id="cbab:SMCB_0458"/>
<dbReference type="Proteomes" id="UP000066014">
    <property type="component" value="Chromosome"/>
</dbReference>
<evidence type="ECO:0000313" key="3">
    <source>
        <dbReference type="Proteomes" id="UP000066014"/>
    </source>
</evidence>
<keyword evidence="3" id="KW-1185">Reference proteome</keyword>
<dbReference type="NCBIfam" id="TIGR01764">
    <property type="entry name" value="excise"/>
    <property type="match status" value="1"/>
</dbReference>
<reference evidence="2 3" key="1">
    <citation type="journal article" date="2014" name="Nat. Commun.">
        <title>Physiological and genomic features of highly alkaliphilic hydrogen-utilizing Betaproteobacteria from a continental serpentinizing site.</title>
        <authorList>
            <person name="Suzuki S."/>
            <person name="Kuenen J.G."/>
            <person name="Schipper K."/>
            <person name="van der Velde S."/>
            <person name="Ishii S."/>
            <person name="Wu A."/>
            <person name="Sorokin D.Y."/>
            <person name="Tenney A."/>
            <person name="Meng X.Y."/>
            <person name="Morrill P.L."/>
            <person name="Kamagata Y."/>
            <person name="Muyzer G."/>
            <person name="Nealson K.H."/>
        </authorList>
    </citation>
    <scope>NUCLEOTIDE SEQUENCE [LARGE SCALE GENOMIC DNA]</scope>
    <source>
        <strain evidence="2 3">B1</strain>
    </source>
</reference>
<gene>
    <name evidence="2" type="ORF">SMCB_0458</name>
</gene>
<organism evidence="2 3">
    <name type="scientific">Serpentinimonas maccroryi</name>
    <dbReference type="NCBI Taxonomy" id="1458426"/>
    <lineage>
        <taxon>Bacteria</taxon>
        <taxon>Pseudomonadati</taxon>
        <taxon>Pseudomonadota</taxon>
        <taxon>Betaproteobacteria</taxon>
        <taxon>Burkholderiales</taxon>
        <taxon>Comamonadaceae</taxon>
        <taxon>Serpentinimonas</taxon>
    </lineage>
</organism>
<dbReference type="STRING" id="1458426.SMCB_0458"/>
<dbReference type="InterPro" id="IPR041657">
    <property type="entry name" value="HTH_17"/>
</dbReference>
<accession>A0A060NJX1</accession>
<protein>
    <recommendedName>
        <fullName evidence="1">Helix-turn-helix domain-containing protein</fullName>
    </recommendedName>
</protein>
<dbReference type="GO" id="GO:0003677">
    <property type="term" value="F:DNA binding"/>
    <property type="evidence" value="ECO:0007669"/>
    <property type="project" value="InterPro"/>
</dbReference>
<sequence length="154" mass="17060">MTTTQLPQALPTAEEVALARESGRALSAYLQMRAQTQQIEIFDDQGAAHPVRVPMSALRLLVDVLTEIGEGNAVSIIPVHAELTTQEAADVLNVSRPHLVKLLESRAIPFHKTGTHRRVRYQDVVAYKERIDAQRRQALDALAEQAQELGLGYE</sequence>
<evidence type="ECO:0000259" key="1">
    <source>
        <dbReference type="Pfam" id="PF12728"/>
    </source>
</evidence>
<dbReference type="InterPro" id="IPR010093">
    <property type="entry name" value="SinI_DNA-bd"/>
</dbReference>
<dbReference type="HOGENOM" id="CLU_106726_1_0_4"/>
<feature type="domain" description="Helix-turn-helix" evidence="1">
    <location>
        <begin position="83"/>
        <end position="130"/>
    </location>
</feature>
<proteinExistence type="predicted"/>
<dbReference type="RefSeq" id="WP_045534757.1">
    <property type="nucleotide sequence ID" value="NZ_AP014569.1"/>
</dbReference>
<dbReference type="Pfam" id="PF12728">
    <property type="entry name" value="HTH_17"/>
    <property type="match status" value="1"/>
</dbReference>
<dbReference type="EMBL" id="AP014569">
    <property type="protein sequence ID" value="BAO82686.1"/>
    <property type="molecule type" value="Genomic_DNA"/>
</dbReference>
<dbReference type="AlphaFoldDB" id="A0A060NJX1"/>
<dbReference type="OrthoDB" id="26212at2"/>
<name>A0A060NJX1_9BURK</name>
<evidence type="ECO:0000313" key="2">
    <source>
        <dbReference type="EMBL" id="BAO82686.1"/>
    </source>
</evidence>